<feature type="chain" id="PRO_5008884360" evidence="2">
    <location>
        <begin position="26"/>
        <end position="160"/>
    </location>
</feature>
<organism evidence="3 4">
    <name type="scientific">Paraurantiacibacter namhicola</name>
    <dbReference type="NCBI Taxonomy" id="645517"/>
    <lineage>
        <taxon>Bacteria</taxon>
        <taxon>Pseudomonadati</taxon>
        <taxon>Pseudomonadota</taxon>
        <taxon>Alphaproteobacteria</taxon>
        <taxon>Sphingomonadales</taxon>
        <taxon>Erythrobacteraceae</taxon>
        <taxon>Paraurantiacibacter</taxon>
    </lineage>
</organism>
<keyword evidence="2" id="KW-0732">Signal</keyword>
<keyword evidence="4" id="KW-1185">Reference proteome</keyword>
<feature type="compositionally biased region" description="Polar residues" evidence="1">
    <location>
        <begin position="135"/>
        <end position="144"/>
    </location>
</feature>
<dbReference type="AlphaFoldDB" id="A0A1C7D745"/>
<feature type="signal peptide" evidence="2">
    <location>
        <begin position="1"/>
        <end position="25"/>
    </location>
</feature>
<evidence type="ECO:0000313" key="3">
    <source>
        <dbReference type="EMBL" id="ANU07275.1"/>
    </source>
</evidence>
<gene>
    <name evidence="3" type="ORF">A6F65_00965</name>
</gene>
<name>A0A1C7D745_9SPHN</name>
<dbReference type="KEGG" id="anh:A6F65_00965"/>
<evidence type="ECO:0000256" key="2">
    <source>
        <dbReference type="SAM" id="SignalP"/>
    </source>
</evidence>
<dbReference type="PATRIC" id="fig|645517.4.peg.960"/>
<feature type="compositionally biased region" description="Basic and acidic residues" evidence="1">
    <location>
        <begin position="63"/>
        <end position="73"/>
    </location>
</feature>
<feature type="region of interest" description="Disordered" evidence="1">
    <location>
        <begin position="105"/>
        <end position="160"/>
    </location>
</feature>
<dbReference type="Proteomes" id="UP000092698">
    <property type="component" value="Chromosome"/>
</dbReference>
<dbReference type="RefSeq" id="WP_157093057.1">
    <property type="nucleotide sequence ID" value="NZ_CP016545.1"/>
</dbReference>
<sequence length="160" mass="17472">MKTRFILAAAIPLGLVAGVAGGRLADPAMQDRSVNPYSQTQAASMRLQERPRQARFAVQPQDLDPRGGYRPDLDYDSEVWDSDVARMEAERRGFHIDDYYASTAPLPAREQVEVEDTSTLAEPAANTPAPAKEQPQVTVTSGNDPSRGEPVTTDGIRAIY</sequence>
<evidence type="ECO:0000313" key="4">
    <source>
        <dbReference type="Proteomes" id="UP000092698"/>
    </source>
</evidence>
<evidence type="ECO:0000256" key="1">
    <source>
        <dbReference type="SAM" id="MobiDB-lite"/>
    </source>
</evidence>
<protein>
    <submittedName>
        <fullName evidence="3">Uncharacterized protein</fullName>
    </submittedName>
</protein>
<feature type="region of interest" description="Disordered" evidence="1">
    <location>
        <begin position="38"/>
        <end position="74"/>
    </location>
</feature>
<proteinExistence type="predicted"/>
<reference evidence="3 4" key="1">
    <citation type="submission" date="2016-07" db="EMBL/GenBank/DDBJ databases">
        <title>Complete genome sequence of Altererythrobacter namhicola JCM 16345T, containing esterase-encoding genes.</title>
        <authorList>
            <person name="Cheng H."/>
            <person name="Wu Y.-H."/>
            <person name="Jian S.-L."/>
            <person name="Huo Y.-Y."/>
            <person name="Wang C.-S."/>
            <person name="Xu X.-W."/>
        </authorList>
    </citation>
    <scope>NUCLEOTIDE SEQUENCE [LARGE SCALE GENOMIC DNA]</scope>
    <source>
        <strain evidence="3 4">JCM 16345</strain>
    </source>
</reference>
<dbReference type="EMBL" id="CP016545">
    <property type="protein sequence ID" value="ANU07275.1"/>
    <property type="molecule type" value="Genomic_DNA"/>
</dbReference>
<accession>A0A1C7D745</accession>